<comment type="caution">
    <text evidence="2">The sequence shown here is derived from an EMBL/GenBank/DDBJ whole genome shotgun (WGS) entry which is preliminary data.</text>
</comment>
<name>A0AAV6VJR2_9ARAC</name>
<evidence type="ECO:0008006" key="4">
    <source>
        <dbReference type="Google" id="ProtNLM"/>
    </source>
</evidence>
<dbReference type="EMBL" id="JAFNEN010000077">
    <property type="protein sequence ID" value="KAG8195851.1"/>
    <property type="molecule type" value="Genomic_DNA"/>
</dbReference>
<feature type="transmembrane region" description="Helical" evidence="1">
    <location>
        <begin position="98"/>
        <end position="118"/>
    </location>
</feature>
<dbReference type="Proteomes" id="UP000827092">
    <property type="component" value="Unassembled WGS sequence"/>
</dbReference>
<dbReference type="AlphaFoldDB" id="A0AAV6VJR2"/>
<organism evidence="2 3">
    <name type="scientific">Oedothorax gibbosus</name>
    <dbReference type="NCBI Taxonomy" id="931172"/>
    <lineage>
        <taxon>Eukaryota</taxon>
        <taxon>Metazoa</taxon>
        <taxon>Ecdysozoa</taxon>
        <taxon>Arthropoda</taxon>
        <taxon>Chelicerata</taxon>
        <taxon>Arachnida</taxon>
        <taxon>Araneae</taxon>
        <taxon>Araneomorphae</taxon>
        <taxon>Entelegynae</taxon>
        <taxon>Araneoidea</taxon>
        <taxon>Linyphiidae</taxon>
        <taxon>Erigoninae</taxon>
        <taxon>Oedothorax</taxon>
    </lineage>
</organism>
<keyword evidence="1" id="KW-0812">Transmembrane</keyword>
<accession>A0AAV6VJR2</accession>
<keyword evidence="3" id="KW-1185">Reference proteome</keyword>
<feature type="transmembrane region" description="Helical" evidence="1">
    <location>
        <begin position="255"/>
        <end position="274"/>
    </location>
</feature>
<evidence type="ECO:0000313" key="3">
    <source>
        <dbReference type="Proteomes" id="UP000827092"/>
    </source>
</evidence>
<feature type="transmembrane region" description="Helical" evidence="1">
    <location>
        <begin position="216"/>
        <end position="235"/>
    </location>
</feature>
<reference evidence="2 3" key="1">
    <citation type="journal article" date="2022" name="Nat. Ecol. Evol.">
        <title>A masculinizing supergene underlies an exaggerated male reproductive morph in a spider.</title>
        <authorList>
            <person name="Hendrickx F."/>
            <person name="De Corte Z."/>
            <person name="Sonet G."/>
            <person name="Van Belleghem S.M."/>
            <person name="Kostlbacher S."/>
            <person name="Vangestel C."/>
        </authorList>
    </citation>
    <scope>NUCLEOTIDE SEQUENCE [LARGE SCALE GENOMIC DNA]</scope>
    <source>
        <strain evidence="2">W744_W776</strain>
    </source>
</reference>
<protein>
    <recommendedName>
        <fullName evidence="4">Gustatory receptor</fullName>
    </recommendedName>
</protein>
<gene>
    <name evidence="2" type="ORF">JTE90_008543</name>
</gene>
<feature type="transmembrane region" description="Helical" evidence="1">
    <location>
        <begin position="153"/>
        <end position="173"/>
    </location>
</feature>
<keyword evidence="1" id="KW-1133">Transmembrane helix</keyword>
<evidence type="ECO:0000313" key="2">
    <source>
        <dbReference type="EMBL" id="KAG8195851.1"/>
    </source>
</evidence>
<keyword evidence="1" id="KW-0472">Membrane</keyword>
<proteinExistence type="predicted"/>
<evidence type="ECO:0000256" key="1">
    <source>
        <dbReference type="SAM" id="Phobius"/>
    </source>
</evidence>
<feature type="transmembrane region" description="Helical" evidence="1">
    <location>
        <begin position="323"/>
        <end position="342"/>
    </location>
</feature>
<sequence length="344" mass="39634">MIIRICGIFPFNISHTKSCKCAFLKCVNTTINITFILAHTYITVMGIKNHELSDNPMANTLNNITKLLYRCFILFKWKSLVKISTILSSIGTNKEYKYNFCVAIWILVYAAIGISLGISNNKFNSSIGIPYYYYGIPRENNLLYSAVATLHTLYFFFFVQLPIITIYLFYILVCDHLRCIIKNFSARLSSQTNDFESLLRFYGNIKSTVTFIDDQLSLFVFFNVIFTSFTMYYTISTLLQIDFLKFPMENKEVLIYFLYTLTVFIALITAASSVSEASAEVRQRTQILKLDKANVFEQLKFQSCAESEIYLTMWKLVPIRRSFALGTISAIFSYAILVDSLIKK</sequence>